<dbReference type="OrthoDB" id="342253at2157"/>
<dbReference type="SUPFAM" id="SSF55781">
    <property type="entry name" value="GAF domain-like"/>
    <property type="match status" value="1"/>
</dbReference>
<dbReference type="PRINTS" id="PR00344">
    <property type="entry name" value="BCTRLSENSOR"/>
</dbReference>
<keyword evidence="3 7" id="KW-0418">Kinase</keyword>
<dbReference type="STRING" id="521011.Mpal_1331"/>
<organism evidence="7 8">
    <name type="scientific">Methanosphaerula palustris (strain ATCC BAA-1556 / DSM 19958 / E1-9c)</name>
    <dbReference type="NCBI Taxonomy" id="521011"/>
    <lineage>
        <taxon>Archaea</taxon>
        <taxon>Methanobacteriati</taxon>
        <taxon>Methanobacteriota</taxon>
        <taxon>Stenosarchaea group</taxon>
        <taxon>Methanomicrobia</taxon>
        <taxon>Methanomicrobiales</taxon>
        <taxon>Methanoregulaceae</taxon>
        <taxon>Methanosphaerula</taxon>
    </lineage>
</organism>
<evidence type="ECO:0000256" key="3">
    <source>
        <dbReference type="ARBA" id="ARBA00022777"/>
    </source>
</evidence>
<dbReference type="Gene3D" id="3.30.450.40">
    <property type="match status" value="1"/>
</dbReference>
<keyword evidence="1 4" id="KW-0597">Phosphoprotein</keyword>
<dbReference type="PROSITE" id="PS50110">
    <property type="entry name" value="RESPONSE_REGULATORY"/>
    <property type="match status" value="1"/>
</dbReference>
<dbReference type="SMART" id="SM00387">
    <property type="entry name" value="HATPase_c"/>
    <property type="match status" value="1"/>
</dbReference>
<evidence type="ECO:0000256" key="2">
    <source>
        <dbReference type="ARBA" id="ARBA00022679"/>
    </source>
</evidence>
<dbReference type="PROSITE" id="PS50109">
    <property type="entry name" value="HIS_KIN"/>
    <property type="match status" value="1"/>
</dbReference>
<feature type="domain" description="Response regulatory" evidence="6">
    <location>
        <begin position="13"/>
        <end position="129"/>
    </location>
</feature>
<dbReference type="eggNOG" id="arCOG02378">
    <property type="taxonomic scope" value="Archaea"/>
</dbReference>
<dbReference type="InterPro" id="IPR005467">
    <property type="entry name" value="His_kinase_dom"/>
</dbReference>
<proteinExistence type="predicted"/>
<dbReference type="Gene3D" id="3.40.50.2300">
    <property type="match status" value="1"/>
</dbReference>
<dbReference type="SMART" id="SM00065">
    <property type="entry name" value="GAF"/>
    <property type="match status" value="1"/>
</dbReference>
<dbReference type="InterPro" id="IPR036097">
    <property type="entry name" value="HisK_dim/P_sf"/>
</dbReference>
<dbReference type="InterPro" id="IPR004358">
    <property type="entry name" value="Sig_transdc_His_kin-like_C"/>
</dbReference>
<dbReference type="SUPFAM" id="SSF52172">
    <property type="entry name" value="CheY-like"/>
    <property type="match status" value="1"/>
</dbReference>
<dbReference type="Gene3D" id="3.30.565.10">
    <property type="entry name" value="Histidine kinase-like ATPase, C-terminal domain"/>
    <property type="match status" value="1"/>
</dbReference>
<dbReference type="InterPro" id="IPR003018">
    <property type="entry name" value="GAF"/>
</dbReference>
<sequence length="576" mass="64799">MEYENLEREQSIKVVIVEDSPTQQEYLRYILEKHGYTVFAATNGQQALDLIGEVRPDLLISDVIMPVMNGYDLCRAIKSDPASQEIPVILLTALSDTKDVALALQSGADNFITKPYNEEYLILRIRQILAPERALRMKDWMQSPVPVSFDGEVYQISSDRGQIFEFLLTAYQVAIMKNQEAIRAEERLKVSYENLAVLNQIISLCNTTLSLDELLELTIQKILNLFGFEFGALYLINEERTCAHLRHHVETIPVEESYLDLIQTLDMGLLPNRGVLLNGIPAFFTIDQTTFYEEREKIIFKELGAKAYAMVPVKFGSEVLGVLALTSKNEHEFSDVEIGMFESVGREVGSAVQKALLQERVTTANDEMSLYLDIMTHDINNVITSSMGYANLLEDELTGPQYEFVQKIRTSLDQTIEIIRNVSTIRRLHEKQARLVPMDLDAVIRNQISRFSEIPFTYPGTGVMVYADDLIGQVFTNLIGNSRKFAGDEVSITIGVEEDEGVVEVTVADNGPGIPDDQKAQIFDRFQKGTTSKSGKGLGLFITWMLVEGYGGTIRADDRKDGRPGTAIHFTLKKFL</sequence>
<evidence type="ECO:0000259" key="6">
    <source>
        <dbReference type="PROSITE" id="PS50110"/>
    </source>
</evidence>
<dbReference type="HOGENOM" id="CLU_000445_114_72_2"/>
<dbReference type="InterPro" id="IPR001789">
    <property type="entry name" value="Sig_transdc_resp-reg_receiver"/>
</dbReference>
<dbReference type="InterPro" id="IPR003661">
    <property type="entry name" value="HisK_dim/P_dom"/>
</dbReference>
<dbReference type="PANTHER" id="PTHR43547">
    <property type="entry name" value="TWO-COMPONENT HISTIDINE KINASE"/>
    <property type="match status" value="1"/>
</dbReference>
<reference evidence="7 8" key="1">
    <citation type="journal article" date="2015" name="Genome Announc.">
        <title>Complete Genome Sequence of Methanosphaerula palustris E1-9CT, a Hydrogenotrophic Methanogen Isolated from a Minerotrophic Fen Peatland.</title>
        <authorList>
            <person name="Cadillo-Quiroz H."/>
            <person name="Browne P."/>
            <person name="Kyrpides N."/>
            <person name="Woyke T."/>
            <person name="Goodwin L."/>
            <person name="Detter C."/>
            <person name="Yavitt J.B."/>
            <person name="Zinder S.H."/>
        </authorList>
    </citation>
    <scope>NUCLEOTIDE SEQUENCE [LARGE SCALE GENOMIC DNA]</scope>
    <source>
        <strain evidence="8">ATCC BAA-1556 / DSM 19958 / E1-9c</strain>
    </source>
</reference>
<evidence type="ECO:0000313" key="7">
    <source>
        <dbReference type="EMBL" id="ACL16664.1"/>
    </source>
</evidence>
<feature type="modified residue" description="4-aspartylphosphate" evidence="4">
    <location>
        <position position="62"/>
    </location>
</feature>
<dbReference type="CDD" id="cd00082">
    <property type="entry name" value="HisKA"/>
    <property type="match status" value="1"/>
</dbReference>
<dbReference type="SUPFAM" id="SSF55874">
    <property type="entry name" value="ATPase domain of HSP90 chaperone/DNA topoisomerase II/histidine kinase"/>
    <property type="match status" value="1"/>
</dbReference>
<evidence type="ECO:0000259" key="5">
    <source>
        <dbReference type="PROSITE" id="PS50109"/>
    </source>
</evidence>
<dbReference type="CDD" id="cd00075">
    <property type="entry name" value="HATPase"/>
    <property type="match status" value="1"/>
</dbReference>
<feature type="domain" description="Histidine kinase" evidence="5">
    <location>
        <begin position="374"/>
        <end position="576"/>
    </location>
</feature>
<dbReference type="InterPro" id="IPR029016">
    <property type="entry name" value="GAF-like_dom_sf"/>
</dbReference>
<dbReference type="Gene3D" id="1.10.287.130">
    <property type="match status" value="1"/>
</dbReference>
<dbReference type="Proteomes" id="UP000002457">
    <property type="component" value="Chromosome"/>
</dbReference>
<gene>
    <name evidence="7" type="ordered locus">Mpal_1331</name>
</gene>
<accession>B8GHQ9</accession>
<dbReference type="KEGG" id="mpl:Mpal_1331"/>
<evidence type="ECO:0000256" key="1">
    <source>
        <dbReference type="ARBA" id="ARBA00022553"/>
    </source>
</evidence>
<dbReference type="InterPro" id="IPR036890">
    <property type="entry name" value="HATPase_C_sf"/>
</dbReference>
<dbReference type="RefSeq" id="WP_012617983.1">
    <property type="nucleotide sequence ID" value="NC_011832.1"/>
</dbReference>
<dbReference type="GeneID" id="25394144"/>
<dbReference type="InterPro" id="IPR003594">
    <property type="entry name" value="HATPase_dom"/>
</dbReference>
<dbReference type="InterPro" id="IPR011006">
    <property type="entry name" value="CheY-like_superfamily"/>
</dbReference>
<dbReference type="Pfam" id="PF00512">
    <property type="entry name" value="HisKA"/>
    <property type="match status" value="1"/>
</dbReference>
<protein>
    <submittedName>
        <fullName evidence="7">Multi-sensor signal transduction histidine kinase</fullName>
    </submittedName>
</protein>
<dbReference type="SMART" id="SM00448">
    <property type="entry name" value="REC"/>
    <property type="match status" value="1"/>
</dbReference>
<dbReference type="EMBL" id="CP001338">
    <property type="protein sequence ID" value="ACL16664.1"/>
    <property type="molecule type" value="Genomic_DNA"/>
</dbReference>
<dbReference type="GO" id="GO:0000155">
    <property type="term" value="F:phosphorelay sensor kinase activity"/>
    <property type="evidence" value="ECO:0007669"/>
    <property type="project" value="InterPro"/>
</dbReference>
<name>B8GHQ9_METPE</name>
<keyword evidence="8" id="KW-1185">Reference proteome</keyword>
<dbReference type="Pfam" id="PF02518">
    <property type="entry name" value="HATPase_c"/>
    <property type="match status" value="1"/>
</dbReference>
<dbReference type="SMART" id="SM00388">
    <property type="entry name" value="HisKA"/>
    <property type="match status" value="1"/>
</dbReference>
<dbReference type="Pfam" id="PF13185">
    <property type="entry name" value="GAF_2"/>
    <property type="match status" value="1"/>
</dbReference>
<keyword evidence="2" id="KW-0808">Transferase</keyword>
<evidence type="ECO:0000313" key="8">
    <source>
        <dbReference type="Proteomes" id="UP000002457"/>
    </source>
</evidence>
<evidence type="ECO:0000256" key="4">
    <source>
        <dbReference type="PROSITE-ProRule" id="PRU00169"/>
    </source>
</evidence>
<dbReference type="SUPFAM" id="SSF47384">
    <property type="entry name" value="Homodimeric domain of signal transducing histidine kinase"/>
    <property type="match status" value="1"/>
</dbReference>
<dbReference type="Pfam" id="PF00072">
    <property type="entry name" value="Response_reg"/>
    <property type="match status" value="1"/>
</dbReference>
<dbReference type="PANTHER" id="PTHR43547:SF2">
    <property type="entry name" value="HYBRID SIGNAL TRANSDUCTION HISTIDINE KINASE C"/>
    <property type="match status" value="1"/>
</dbReference>
<dbReference type="AlphaFoldDB" id="B8GHQ9"/>
<dbReference type="eggNOG" id="arCOG06516">
    <property type="taxonomic scope" value="Archaea"/>
</dbReference>